<keyword evidence="2" id="KW-0677">Repeat</keyword>
<dbReference type="PROSITE" id="PS51375">
    <property type="entry name" value="PPR"/>
    <property type="match status" value="1"/>
</dbReference>
<comment type="caution">
    <text evidence="4">The sequence shown here is derived from an EMBL/GenBank/DDBJ whole genome shotgun (WGS) entry which is preliminary data.</text>
</comment>
<dbReference type="Proteomes" id="UP000265566">
    <property type="component" value="Chromosome 5"/>
</dbReference>
<dbReference type="PANTHER" id="PTHR47874:SF1">
    <property type="entry name" value="OS05G0407900 PROTEIN"/>
    <property type="match status" value="1"/>
</dbReference>
<accession>A0A396HTT5</accession>
<dbReference type="EMBL" id="PSQE01000005">
    <property type="protein sequence ID" value="RHN56776.1"/>
    <property type="molecule type" value="Genomic_DNA"/>
</dbReference>
<evidence type="ECO:0000256" key="1">
    <source>
        <dbReference type="ARBA" id="ARBA00007626"/>
    </source>
</evidence>
<dbReference type="PANTHER" id="PTHR47874">
    <property type="entry name" value="EXPRESSED PROTEIN"/>
    <property type="match status" value="1"/>
</dbReference>
<dbReference type="InterPro" id="IPR046342">
    <property type="entry name" value="CBS_dom_sf"/>
</dbReference>
<gene>
    <name evidence="4" type="ORF">MtrunA17_Chr5g0433101</name>
</gene>
<sequence>MQGGLRSFLSDRNVIKNAVLQRVCMVNPLLQPVAFSRFESATPARIEEHGFESTTISDILQGKGKGADGSRLWCTTDDTVYDAVKSMTQNNAGALVVVKPGEEKSIAGIITERGTKCSHSYPSPSTMKHFWRFTLKASKSSKFNELHTLSNPTFIKQYSNSNTPQNPNKVLDLVSFLKPSTSIPNPESTEQIPNHVLDLVSLFKPPNQEDKVAILTKDLICVASDSVRVSSILDQNSEYLIGSHPVYIQLLNQLNSKPSLLLEVINWRRKRKLSFSDACRNSMHAHEYSKGIKAAGRSRNIDLAVELFKEAEFKGLKITSTYNALMGAYMFNGLSDKCYSLFLDMKKDPTCYPSVATYNIVISVFGRLMLTDHMEATFKEMNELPLAPNISTYNYLIGGYISTWMWGDMERVFQVLNSGPVEPNVKTYLLMIRGYAHLGNLEKMEKIYSLVKDNVNDIPIIRVMICAYCKSSDADKMNKVKALLKLIPEKEYRPWLNVLLIKLYAEENCLEEMDNAINEAFKRRTVVTTMGWRMCYSLYHSKLVMYGSQKNLREMQNVLEEMDSVNMQRTKKTLWIMYKAYWSCGQRSLVLKILGQMFKHGHEVPIDAFPS</sequence>
<dbReference type="Pfam" id="PF13041">
    <property type="entry name" value="PPR_2"/>
    <property type="match status" value="2"/>
</dbReference>
<dbReference type="InterPro" id="IPR002885">
    <property type="entry name" value="PPR_rpt"/>
</dbReference>
<evidence type="ECO:0000256" key="3">
    <source>
        <dbReference type="PROSITE-ProRule" id="PRU00708"/>
    </source>
</evidence>
<name>A0A396HTT5_MEDTR</name>
<dbReference type="Gene3D" id="3.10.580.10">
    <property type="entry name" value="CBS-domain"/>
    <property type="match status" value="1"/>
</dbReference>
<dbReference type="InterPro" id="IPR011990">
    <property type="entry name" value="TPR-like_helical_dom_sf"/>
</dbReference>
<organism evidence="4">
    <name type="scientific">Medicago truncatula</name>
    <name type="common">Barrel medic</name>
    <name type="synonym">Medicago tribuloides</name>
    <dbReference type="NCBI Taxonomy" id="3880"/>
    <lineage>
        <taxon>Eukaryota</taxon>
        <taxon>Viridiplantae</taxon>
        <taxon>Streptophyta</taxon>
        <taxon>Embryophyta</taxon>
        <taxon>Tracheophyta</taxon>
        <taxon>Spermatophyta</taxon>
        <taxon>Magnoliopsida</taxon>
        <taxon>eudicotyledons</taxon>
        <taxon>Gunneridae</taxon>
        <taxon>Pentapetalae</taxon>
        <taxon>rosids</taxon>
        <taxon>fabids</taxon>
        <taxon>Fabales</taxon>
        <taxon>Fabaceae</taxon>
        <taxon>Papilionoideae</taxon>
        <taxon>50 kb inversion clade</taxon>
        <taxon>NPAAA clade</taxon>
        <taxon>Hologalegina</taxon>
        <taxon>IRL clade</taxon>
        <taxon>Trifolieae</taxon>
        <taxon>Medicago</taxon>
    </lineage>
</organism>
<feature type="repeat" description="PPR" evidence="3">
    <location>
        <begin position="354"/>
        <end position="388"/>
    </location>
</feature>
<dbReference type="Gramene" id="rna32225">
    <property type="protein sequence ID" value="RHN56776.1"/>
    <property type="gene ID" value="gene32225"/>
</dbReference>
<comment type="similarity">
    <text evidence="1">Belongs to the PPR family. P subfamily.</text>
</comment>
<dbReference type="Gene3D" id="1.25.40.10">
    <property type="entry name" value="Tetratricopeptide repeat domain"/>
    <property type="match status" value="2"/>
</dbReference>
<proteinExistence type="inferred from homology"/>
<dbReference type="NCBIfam" id="TIGR00756">
    <property type="entry name" value="PPR"/>
    <property type="match status" value="1"/>
</dbReference>
<dbReference type="InterPro" id="IPR044179">
    <property type="entry name" value="PPR5-like"/>
</dbReference>
<dbReference type="SUPFAM" id="SSF54631">
    <property type="entry name" value="CBS-domain pair"/>
    <property type="match status" value="1"/>
</dbReference>
<evidence type="ECO:0000313" key="4">
    <source>
        <dbReference type="EMBL" id="RHN56776.1"/>
    </source>
</evidence>
<protein>
    <submittedName>
        <fullName evidence="4">Putative pentatricopeptide</fullName>
    </submittedName>
</protein>
<evidence type="ECO:0000256" key="2">
    <source>
        <dbReference type="ARBA" id="ARBA00022737"/>
    </source>
</evidence>
<dbReference type="GO" id="GO:0003729">
    <property type="term" value="F:mRNA binding"/>
    <property type="evidence" value="ECO:0007669"/>
    <property type="project" value="InterPro"/>
</dbReference>
<reference evidence="4" key="1">
    <citation type="journal article" date="2018" name="Nat. Plants">
        <title>Whole-genome landscape of Medicago truncatula symbiotic genes.</title>
        <authorList>
            <person name="Pecrix Y."/>
            <person name="Gamas P."/>
            <person name="Carrere S."/>
        </authorList>
    </citation>
    <scope>NUCLEOTIDE SEQUENCE</scope>
    <source>
        <tissue evidence="4">Leaves</tissue>
    </source>
</reference>
<dbReference type="AlphaFoldDB" id="A0A396HTT5"/>